<dbReference type="Proteomes" id="UP000000763">
    <property type="component" value="Chromosome 8"/>
</dbReference>
<protein>
    <submittedName>
        <fullName evidence="1">Uncharacterized protein</fullName>
    </submittedName>
</protein>
<reference evidence="2" key="1">
    <citation type="journal article" date="2005" name="Nature">
        <title>The map-based sequence of the rice genome.</title>
        <authorList>
            <consortium name="International rice genome sequencing project (IRGSP)"/>
            <person name="Matsumoto T."/>
            <person name="Wu J."/>
            <person name="Kanamori H."/>
            <person name="Katayose Y."/>
            <person name="Fujisawa M."/>
            <person name="Namiki N."/>
            <person name="Mizuno H."/>
            <person name="Yamamoto K."/>
            <person name="Antonio B.A."/>
            <person name="Baba T."/>
            <person name="Sakata K."/>
            <person name="Nagamura Y."/>
            <person name="Aoki H."/>
            <person name="Arikawa K."/>
            <person name="Arita K."/>
            <person name="Bito T."/>
            <person name="Chiden Y."/>
            <person name="Fujitsuka N."/>
            <person name="Fukunaka R."/>
            <person name="Hamada M."/>
            <person name="Harada C."/>
            <person name="Hayashi A."/>
            <person name="Hijishita S."/>
            <person name="Honda M."/>
            <person name="Hosokawa S."/>
            <person name="Ichikawa Y."/>
            <person name="Idonuma A."/>
            <person name="Iijima M."/>
            <person name="Ikeda M."/>
            <person name="Ikeno M."/>
            <person name="Ito K."/>
            <person name="Ito S."/>
            <person name="Ito T."/>
            <person name="Ito Y."/>
            <person name="Ito Y."/>
            <person name="Iwabuchi A."/>
            <person name="Kamiya K."/>
            <person name="Karasawa W."/>
            <person name="Kurita K."/>
            <person name="Katagiri S."/>
            <person name="Kikuta A."/>
            <person name="Kobayashi H."/>
            <person name="Kobayashi N."/>
            <person name="Machita K."/>
            <person name="Maehara T."/>
            <person name="Masukawa M."/>
            <person name="Mizubayashi T."/>
            <person name="Mukai Y."/>
            <person name="Nagasaki H."/>
            <person name="Nagata Y."/>
            <person name="Naito S."/>
            <person name="Nakashima M."/>
            <person name="Nakama Y."/>
            <person name="Nakamichi Y."/>
            <person name="Nakamura M."/>
            <person name="Meguro A."/>
            <person name="Negishi M."/>
            <person name="Ohta I."/>
            <person name="Ohta T."/>
            <person name="Okamoto M."/>
            <person name="Ono N."/>
            <person name="Saji S."/>
            <person name="Sakaguchi M."/>
            <person name="Sakai K."/>
            <person name="Shibata M."/>
            <person name="Shimokawa T."/>
            <person name="Song J."/>
            <person name="Takazaki Y."/>
            <person name="Terasawa K."/>
            <person name="Tsugane M."/>
            <person name="Tsuji K."/>
            <person name="Ueda S."/>
            <person name="Waki K."/>
            <person name="Yamagata H."/>
            <person name="Yamamoto M."/>
            <person name="Yamamoto S."/>
            <person name="Yamane H."/>
            <person name="Yoshiki S."/>
            <person name="Yoshihara R."/>
            <person name="Yukawa K."/>
            <person name="Zhong H."/>
            <person name="Yano M."/>
            <person name="Yuan Q."/>
            <person name="Ouyang S."/>
            <person name="Liu J."/>
            <person name="Jones K.M."/>
            <person name="Gansberger K."/>
            <person name="Moffat K."/>
            <person name="Hill J."/>
            <person name="Bera J."/>
            <person name="Fadrosh D."/>
            <person name="Jin S."/>
            <person name="Johri S."/>
            <person name="Kim M."/>
            <person name="Overton L."/>
            <person name="Reardon M."/>
            <person name="Tsitrin T."/>
            <person name="Vuong H."/>
            <person name="Weaver B."/>
            <person name="Ciecko A."/>
            <person name="Tallon L."/>
            <person name="Jackson J."/>
            <person name="Pai G."/>
            <person name="Aken S.V."/>
            <person name="Utterback T."/>
            <person name="Reidmuller S."/>
            <person name="Feldblyum T."/>
            <person name="Hsiao J."/>
            <person name="Zismann V."/>
            <person name="Iobst S."/>
            <person name="de Vazeille A.R."/>
            <person name="Buell C.R."/>
            <person name="Ying K."/>
            <person name="Li Y."/>
            <person name="Lu T."/>
            <person name="Huang Y."/>
            <person name="Zhao Q."/>
            <person name="Feng Q."/>
            <person name="Zhang L."/>
            <person name="Zhu J."/>
            <person name="Weng Q."/>
            <person name="Mu J."/>
            <person name="Lu Y."/>
            <person name="Fan D."/>
            <person name="Liu Y."/>
            <person name="Guan J."/>
            <person name="Zhang Y."/>
            <person name="Yu S."/>
            <person name="Liu X."/>
            <person name="Zhang Y."/>
            <person name="Hong G."/>
            <person name="Han B."/>
            <person name="Choisne N."/>
            <person name="Demange N."/>
            <person name="Orjeda G."/>
            <person name="Samain S."/>
            <person name="Cattolico L."/>
            <person name="Pelletier E."/>
            <person name="Couloux A."/>
            <person name="Segurens B."/>
            <person name="Wincker P."/>
            <person name="D'Hont A."/>
            <person name="Scarpelli C."/>
            <person name="Weissenbach J."/>
            <person name="Salanoubat M."/>
            <person name="Quetier F."/>
            <person name="Yu Y."/>
            <person name="Kim H.R."/>
            <person name="Rambo T."/>
            <person name="Currie J."/>
            <person name="Collura K."/>
            <person name="Luo M."/>
            <person name="Yang T."/>
            <person name="Ammiraju J.S.S."/>
            <person name="Engler F."/>
            <person name="Soderlund C."/>
            <person name="Wing R.A."/>
            <person name="Palmer L.E."/>
            <person name="de la Bastide M."/>
            <person name="Spiegel L."/>
            <person name="Nascimento L."/>
            <person name="Zutavern T."/>
            <person name="O'Shaughnessy A."/>
            <person name="Dike S."/>
            <person name="Dedhia N."/>
            <person name="Preston R."/>
            <person name="Balija V."/>
            <person name="McCombie W.R."/>
            <person name="Chow T."/>
            <person name="Chen H."/>
            <person name="Chung M."/>
            <person name="Chen C."/>
            <person name="Shaw J."/>
            <person name="Wu H."/>
            <person name="Hsiao K."/>
            <person name="Chao Y."/>
            <person name="Chu M."/>
            <person name="Cheng C."/>
            <person name="Hour A."/>
            <person name="Lee P."/>
            <person name="Lin S."/>
            <person name="Lin Y."/>
            <person name="Liou J."/>
            <person name="Liu S."/>
            <person name="Hsing Y."/>
            <person name="Raghuvanshi S."/>
            <person name="Mohanty A."/>
            <person name="Bharti A.K."/>
            <person name="Gaur A."/>
            <person name="Gupta V."/>
            <person name="Kumar D."/>
            <person name="Ravi V."/>
            <person name="Vij S."/>
            <person name="Kapur A."/>
            <person name="Khurana P."/>
            <person name="Khurana P."/>
            <person name="Khurana J.P."/>
            <person name="Tyagi A.K."/>
            <person name="Gaikwad K."/>
            <person name="Singh A."/>
            <person name="Dalal V."/>
            <person name="Srivastava S."/>
            <person name="Dixit A."/>
            <person name="Pal A.K."/>
            <person name="Ghazi I.A."/>
            <person name="Yadav M."/>
            <person name="Pandit A."/>
            <person name="Bhargava A."/>
            <person name="Sureshbabu K."/>
            <person name="Batra K."/>
            <person name="Sharma T.R."/>
            <person name="Mohapatra T."/>
            <person name="Singh N.K."/>
            <person name="Messing J."/>
            <person name="Nelson A.B."/>
            <person name="Fuks G."/>
            <person name="Kavchok S."/>
            <person name="Keizer G."/>
            <person name="Linton E."/>
            <person name="Llaca V."/>
            <person name="Song R."/>
            <person name="Tanyolac B."/>
            <person name="Young S."/>
            <person name="Ho-Il K."/>
            <person name="Hahn J.H."/>
            <person name="Sangsakoo G."/>
            <person name="Vanavichit A."/>
            <person name="de Mattos Luiz.A.T."/>
            <person name="Zimmer P.D."/>
            <person name="Malone G."/>
            <person name="Dellagostin O."/>
            <person name="de Oliveira A.C."/>
            <person name="Bevan M."/>
            <person name="Bancroft I."/>
            <person name="Minx P."/>
            <person name="Cordum H."/>
            <person name="Wilson R."/>
            <person name="Cheng Z."/>
            <person name="Jin W."/>
            <person name="Jiang J."/>
            <person name="Leong S.A."/>
            <person name="Iwama H."/>
            <person name="Gojobori T."/>
            <person name="Itoh T."/>
            <person name="Niimura Y."/>
            <person name="Fujii Y."/>
            <person name="Habara T."/>
            <person name="Sakai H."/>
            <person name="Sato Y."/>
            <person name="Wilson G."/>
            <person name="Kumar K."/>
            <person name="McCouch S."/>
            <person name="Juretic N."/>
            <person name="Hoen D."/>
            <person name="Wright S."/>
            <person name="Bruskiewich R."/>
            <person name="Bureau T."/>
            <person name="Miyao A."/>
            <person name="Hirochika H."/>
            <person name="Nishikawa T."/>
            <person name="Kadowaki K."/>
            <person name="Sugiura M."/>
            <person name="Burr B."/>
            <person name="Sasaki T."/>
        </authorList>
    </citation>
    <scope>NUCLEOTIDE SEQUENCE [LARGE SCALE GENOMIC DNA]</scope>
    <source>
        <strain evidence="2">cv. Nipponbare</strain>
    </source>
</reference>
<evidence type="ECO:0000313" key="2">
    <source>
        <dbReference type="Proteomes" id="UP000000763"/>
    </source>
</evidence>
<organism evidence="1 2">
    <name type="scientific">Oryza sativa subsp. japonica</name>
    <name type="common">Rice</name>
    <dbReference type="NCBI Taxonomy" id="39947"/>
    <lineage>
        <taxon>Eukaryota</taxon>
        <taxon>Viridiplantae</taxon>
        <taxon>Streptophyta</taxon>
        <taxon>Embryophyta</taxon>
        <taxon>Tracheophyta</taxon>
        <taxon>Spermatophyta</taxon>
        <taxon>Magnoliopsida</taxon>
        <taxon>Liliopsida</taxon>
        <taxon>Poales</taxon>
        <taxon>Poaceae</taxon>
        <taxon>BOP clade</taxon>
        <taxon>Oryzoideae</taxon>
        <taxon>Oryzeae</taxon>
        <taxon>Oryzinae</taxon>
        <taxon>Oryza</taxon>
        <taxon>Oryza sativa</taxon>
    </lineage>
</organism>
<dbReference type="AlphaFoldDB" id="Q6Z9K2"/>
<reference evidence="2" key="2">
    <citation type="journal article" date="2008" name="Nucleic Acids Res.">
        <title>The rice annotation project database (RAP-DB): 2008 update.</title>
        <authorList>
            <consortium name="The rice annotation project (RAP)"/>
        </authorList>
    </citation>
    <scope>GENOME REANNOTATION</scope>
    <source>
        <strain evidence="2">cv. Nipponbare</strain>
    </source>
</reference>
<dbReference type="EMBL" id="AP004696">
    <property type="protein sequence ID" value="BAD01332.1"/>
    <property type="molecule type" value="Genomic_DNA"/>
</dbReference>
<sequence>MERIQWGEDLRGVDSDCRTVPTSDDRHDFMRSLIWACKYFMEILSSLLSNGSSPMSISVLEWPQSWFYYQKVRLETGGDNPVHPLGPFTFGYIIELKDGLSLADQGRQRRIHPQRCPQRRLKPEQPFPSLPLCAYSKSRGRHIDVGIPVQKVSVTGEAVGPNGRSWLPSPPRISISSSFCWSPNSRLFRPTEERDRKIPTRCSLETEYFQLESIRIYDLSIGDNSSFRRSSYR</sequence>
<accession>Q6Z9K2</accession>
<gene>
    <name evidence="1" type="primary">P0475A09.31</name>
</gene>
<evidence type="ECO:0000313" key="1">
    <source>
        <dbReference type="EMBL" id="BAD01332.1"/>
    </source>
</evidence>
<proteinExistence type="predicted"/>
<name>Q6Z9K2_ORYSJ</name>